<dbReference type="GO" id="GO:0005923">
    <property type="term" value="C:bicellular tight junction"/>
    <property type="evidence" value="ECO:0007669"/>
    <property type="project" value="TreeGrafter"/>
</dbReference>
<feature type="domain" description="Myosin tail" evidence="4">
    <location>
        <begin position="483"/>
        <end position="719"/>
    </location>
</feature>
<dbReference type="PANTHER" id="PTHR46349:SF2">
    <property type="entry name" value="CINGULIN-LIKE PROTEIN 1"/>
    <property type="match status" value="1"/>
</dbReference>
<feature type="region of interest" description="Disordered" evidence="3">
    <location>
        <begin position="683"/>
        <end position="746"/>
    </location>
</feature>
<feature type="region of interest" description="Disordered" evidence="3">
    <location>
        <begin position="1"/>
        <end position="140"/>
    </location>
</feature>
<organism evidence="5 6">
    <name type="scientific">Albula glossodonta</name>
    <name type="common">roundjaw bonefish</name>
    <dbReference type="NCBI Taxonomy" id="121402"/>
    <lineage>
        <taxon>Eukaryota</taxon>
        <taxon>Metazoa</taxon>
        <taxon>Chordata</taxon>
        <taxon>Craniata</taxon>
        <taxon>Vertebrata</taxon>
        <taxon>Euteleostomi</taxon>
        <taxon>Actinopterygii</taxon>
        <taxon>Neopterygii</taxon>
        <taxon>Teleostei</taxon>
        <taxon>Albuliformes</taxon>
        <taxon>Albulidae</taxon>
        <taxon>Albula</taxon>
    </lineage>
</organism>
<dbReference type="AlphaFoldDB" id="A0A8T2MZJ7"/>
<evidence type="ECO:0000313" key="5">
    <source>
        <dbReference type="EMBL" id="KAG9331531.1"/>
    </source>
</evidence>
<gene>
    <name evidence="5" type="ORF">JZ751_018934</name>
</gene>
<feature type="compositionally biased region" description="Basic and acidic residues" evidence="3">
    <location>
        <begin position="47"/>
        <end position="61"/>
    </location>
</feature>
<dbReference type="InterPro" id="IPR002928">
    <property type="entry name" value="Myosin_tail"/>
</dbReference>
<evidence type="ECO:0000256" key="3">
    <source>
        <dbReference type="SAM" id="MobiDB-lite"/>
    </source>
</evidence>
<evidence type="ECO:0000256" key="1">
    <source>
        <dbReference type="ARBA" id="ARBA00023054"/>
    </source>
</evidence>
<sequence>MEDTGTTSTSISVMSEIESGQTNEQSQVPTIKLTPPSEDPPLSNPSDCKDATSEASKRSEDGGTSAELPSESGDEQGSSVESDVDPKKDPETSISEEVPSSPQIRANPKYALSLGTNIIGNSSRGPENGGQDGRISKCGSLESLVSQDWDTMSDRMSGTESPPRVFNSPYSSLSNDYKGRVSPVTSEISLFSLNSRSASPVSSPTLLSPRGSYTVYKTLTRRHEVGPSGLTLRSGSHSKHDYIKELTLQLEESQKRNKFLEAESKQLDKERNQLRFEMRSLLVRSEDLLQNNTQLQGEMGMMMEKIEWLEGERTHMSAHIRQLEKESAEAKKMMAEAKTQESAFGYLQKSLKSKIQDAEETLEKHTKDSQSMSEKLWQAERKLVELNADKQSQEKKTVELEKAILHLQAELAMALQSSNETTAELVLQRGLRNEAQLKVKELEHNLTEKTEELQRAQQTVTRLQGEVSEKRSDKEWALEKQIQLREQAELQCKQAERTAKDAQAELQTLNMLKEDLARQLKQAKDQIMDLENNMEDIHDSEQRWADKHKKAVTQVEELRKNLMKEKDVNDQLESEKGRLEREVRVMRIEVQELKDCRIQNDVLAKTELKVKELEDTLQTETRNKAALVNTIGKLERKIKQLTDQLEEEHEATTQETTQWSEMPDFRSLLFAQMTQRIRSLRRQLNEAQEEASHKETQKRQAQRELQEERENTARLQRQLMERPLQIKQDSLMARHSLPSQKRMVSC</sequence>
<keyword evidence="6" id="KW-1185">Reference proteome</keyword>
<proteinExistence type="predicted"/>
<accession>A0A8T2MZJ7</accession>
<dbReference type="PANTHER" id="PTHR46349">
    <property type="entry name" value="CINGULIN-LIKE PROTEIN 1-RELATED"/>
    <property type="match status" value="1"/>
</dbReference>
<protein>
    <recommendedName>
        <fullName evidence="4">Myosin tail domain-containing protein</fullName>
    </recommendedName>
</protein>
<dbReference type="Proteomes" id="UP000824540">
    <property type="component" value="Unassembled WGS sequence"/>
</dbReference>
<name>A0A8T2MZJ7_9TELE</name>
<dbReference type="Pfam" id="PF01576">
    <property type="entry name" value="Myosin_tail_1"/>
    <property type="match status" value="1"/>
</dbReference>
<feature type="compositionally biased region" description="Basic and acidic residues" evidence="3">
    <location>
        <begin position="690"/>
        <end position="712"/>
    </location>
</feature>
<keyword evidence="1 2" id="KW-0175">Coiled coil</keyword>
<comment type="caution">
    <text evidence="5">The sequence shown here is derived from an EMBL/GenBank/DDBJ whole genome shotgun (WGS) entry which is preliminary data.</text>
</comment>
<evidence type="ECO:0000256" key="2">
    <source>
        <dbReference type="SAM" id="Coils"/>
    </source>
</evidence>
<dbReference type="GO" id="GO:0016459">
    <property type="term" value="C:myosin complex"/>
    <property type="evidence" value="ECO:0007669"/>
    <property type="project" value="InterPro"/>
</dbReference>
<feature type="compositionally biased region" description="Polar residues" evidence="3">
    <location>
        <begin position="114"/>
        <end position="125"/>
    </location>
</feature>
<dbReference type="EMBL" id="JAFBMS010000326">
    <property type="protein sequence ID" value="KAG9331531.1"/>
    <property type="molecule type" value="Genomic_DNA"/>
</dbReference>
<dbReference type="GO" id="GO:0150105">
    <property type="term" value="P:protein localization to cell-cell junction"/>
    <property type="evidence" value="ECO:0007669"/>
    <property type="project" value="TreeGrafter"/>
</dbReference>
<feature type="coiled-coil region" evidence="2">
    <location>
        <begin position="243"/>
        <end position="277"/>
    </location>
</feature>
<feature type="compositionally biased region" description="Polar residues" evidence="3">
    <location>
        <begin position="1"/>
        <end position="29"/>
    </location>
</feature>
<evidence type="ECO:0000313" key="6">
    <source>
        <dbReference type="Proteomes" id="UP000824540"/>
    </source>
</evidence>
<reference evidence="5" key="1">
    <citation type="thesis" date="2021" institute="BYU ScholarsArchive" country="Provo, UT, USA">
        <title>Applications of and Algorithms for Genome Assembly and Genomic Analyses with an Emphasis on Marine Teleosts.</title>
        <authorList>
            <person name="Pickett B.D."/>
        </authorList>
    </citation>
    <scope>NUCLEOTIDE SEQUENCE</scope>
    <source>
        <strain evidence="5">HI-2016</strain>
    </source>
</reference>
<evidence type="ECO:0000259" key="4">
    <source>
        <dbReference type="Pfam" id="PF01576"/>
    </source>
</evidence>
<feature type="compositionally biased region" description="Polar residues" evidence="3">
    <location>
        <begin position="92"/>
        <end position="104"/>
    </location>
</feature>
<dbReference type="OrthoDB" id="8854891at2759"/>